<dbReference type="KEGG" id="avn:Avin_07990"/>
<accession>C1DML4</accession>
<feature type="region of interest" description="Disordered" evidence="1">
    <location>
        <begin position="18"/>
        <end position="49"/>
    </location>
</feature>
<protein>
    <submittedName>
        <fullName evidence="2">Uncharacterized protein</fullName>
    </submittedName>
</protein>
<evidence type="ECO:0000313" key="2">
    <source>
        <dbReference type="EMBL" id="ACO77044.1"/>
    </source>
</evidence>
<keyword evidence="3" id="KW-1185">Reference proteome</keyword>
<dbReference type="Proteomes" id="UP000002424">
    <property type="component" value="Chromosome"/>
</dbReference>
<name>C1DML4_AZOVD</name>
<proteinExistence type="predicted"/>
<evidence type="ECO:0000313" key="3">
    <source>
        <dbReference type="Proteomes" id="UP000002424"/>
    </source>
</evidence>
<dbReference type="STRING" id="322710.Avin_07990"/>
<gene>
    <name evidence="2" type="ordered locus">Avin_07990</name>
</gene>
<dbReference type="EMBL" id="CP001157">
    <property type="protein sequence ID" value="ACO77044.1"/>
    <property type="molecule type" value="Genomic_DNA"/>
</dbReference>
<sequence>MHDPGPRRRGRDRIETVWANPRPNHGKTWPMGVSPHECPRARPARARGRSTAAAWCARSP</sequence>
<dbReference type="EnsemblBacteria" id="ACO77044">
    <property type="protein sequence ID" value="ACO77044"/>
    <property type="gene ID" value="Avin_07990"/>
</dbReference>
<organism evidence="2 3">
    <name type="scientific">Azotobacter vinelandii (strain DJ / ATCC BAA-1303)</name>
    <dbReference type="NCBI Taxonomy" id="322710"/>
    <lineage>
        <taxon>Bacteria</taxon>
        <taxon>Pseudomonadati</taxon>
        <taxon>Pseudomonadota</taxon>
        <taxon>Gammaproteobacteria</taxon>
        <taxon>Pseudomonadales</taxon>
        <taxon>Pseudomonadaceae</taxon>
        <taxon>Azotobacter</taxon>
    </lineage>
</organism>
<reference evidence="2 3" key="1">
    <citation type="journal article" date="2009" name="J. Bacteriol.">
        <title>Genome sequence of Azotobacter vinelandii, an obligate aerobe specialized to support diverse anaerobic metabolic processes.</title>
        <authorList>
            <person name="Setubal J.C."/>
            <person name="dos Santos P."/>
            <person name="Goldman B.S."/>
            <person name="Ertesvag H."/>
            <person name="Espin G."/>
            <person name="Rubio L.M."/>
            <person name="Valla S."/>
            <person name="Almeida N.F."/>
            <person name="Balasubramanian D."/>
            <person name="Cromes L."/>
            <person name="Curatti L."/>
            <person name="Du Z."/>
            <person name="Godsy E."/>
            <person name="Goodner B."/>
            <person name="Hellner-Burris K."/>
            <person name="Hernandez J.A."/>
            <person name="Houmiel K."/>
            <person name="Imperial J."/>
            <person name="Kennedy C."/>
            <person name="Larson T.J."/>
            <person name="Latreille P."/>
            <person name="Ligon L.S."/>
            <person name="Lu J."/>
            <person name="Maerk M."/>
            <person name="Miller N.M."/>
            <person name="Norton S."/>
            <person name="O'Carroll I.P."/>
            <person name="Paulsen I."/>
            <person name="Raulfs E.C."/>
            <person name="Roemer R."/>
            <person name="Rosser J."/>
            <person name="Segura D."/>
            <person name="Slater S."/>
            <person name="Stricklin S.L."/>
            <person name="Studholme D.J."/>
            <person name="Sun J."/>
            <person name="Viana C.J."/>
            <person name="Wallin E."/>
            <person name="Wang B."/>
            <person name="Wheeler C."/>
            <person name="Zhu H."/>
            <person name="Dean D.R."/>
            <person name="Dixon R."/>
            <person name="Wood D."/>
        </authorList>
    </citation>
    <scope>NUCLEOTIDE SEQUENCE [LARGE SCALE GENOMIC DNA]</scope>
    <source>
        <strain evidence="3">DJ / ATCC BAA-1303</strain>
    </source>
</reference>
<dbReference type="AlphaFoldDB" id="C1DML4"/>
<evidence type="ECO:0000256" key="1">
    <source>
        <dbReference type="SAM" id="MobiDB-lite"/>
    </source>
</evidence>
<dbReference type="HOGENOM" id="CLU_2931218_0_0_6"/>